<evidence type="ECO:0000259" key="6">
    <source>
        <dbReference type="PROSITE" id="PS50801"/>
    </source>
</evidence>
<accession>A0A8J2SYA5</accession>
<keyword evidence="3 5" id="KW-1133">Transmembrane helix</keyword>
<evidence type="ECO:0000313" key="7">
    <source>
        <dbReference type="EMBL" id="CAH0379652.1"/>
    </source>
</evidence>
<dbReference type="InterPro" id="IPR011547">
    <property type="entry name" value="SLC26A/SulP_dom"/>
</dbReference>
<dbReference type="Pfam" id="PF01740">
    <property type="entry name" value="STAS"/>
    <property type="match status" value="1"/>
</dbReference>
<dbReference type="InterPro" id="IPR036513">
    <property type="entry name" value="STAS_dom_sf"/>
</dbReference>
<dbReference type="OrthoDB" id="438491at2759"/>
<feature type="transmembrane region" description="Helical" evidence="5">
    <location>
        <begin position="240"/>
        <end position="264"/>
    </location>
</feature>
<dbReference type="GO" id="GO:0055085">
    <property type="term" value="P:transmembrane transport"/>
    <property type="evidence" value="ECO:0007669"/>
    <property type="project" value="InterPro"/>
</dbReference>
<evidence type="ECO:0000256" key="4">
    <source>
        <dbReference type="ARBA" id="ARBA00023136"/>
    </source>
</evidence>
<keyword evidence="4 5" id="KW-0472">Membrane</keyword>
<comment type="caution">
    <text evidence="7">The sequence shown here is derived from an EMBL/GenBank/DDBJ whole genome shotgun (WGS) entry which is preliminary data.</text>
</comment>
<proteinExistence type="predicted"/>
<name>A0A8J2SYA5_9STRA</name>
<keyword evidence="8" id="KW-1185">Reference proteome</keyword>
<evidence type="ECO:0000256" key="5">
    <source>
        <dbReference type="SAM" id="Phobius"/>
    </source>
</evidence>
<dbReference type="Proteomes" id="UP000789595">
    <property type="component" value="Unassembled WGS sequence"/>
</dbReference>
<dbReference type="CDD" id="cd07042">
    <property type="entry name" value="STAS_SulP_like_sulfate_transporter"/>
    <property type="match status" value="1"/>
</dbReference>
<feature type="transmembrane region" description="Helical" evidence="5">
    <location>
        <begin position="417"/>
        <end position="448"/>
    </location>
</feature>
<feature type="transmembrane region" description="Helical" evidence="5">
    <location>
        <begin position="351"/>
        <end position="373"/>
    </location>
</feature>
<dbReference type="Pfam" id="PF00916">
    <property type="entry name" value="Sulfate_transp"/>
    <property type="match status" value="1"/>
</dbReference>
<reference evidence="7" key="1">
    <citation type="submission" date="2021-11" db="EMBL/GenBank/DDBJ databases">
        <authorList>
            <consortium name="Genoscope - CEA"/>
            <person name="William W."/>
        </authorList>
    </citation>
    <scope>NUCLEOTIDE SEQUENCE</scope>
</reference>
<evidence type="ECO:0000256" key="1">
    <source>
        <dbReference type="ARBA" id="ARBA00004141"/>
    </source>
</evidence>
<feature type="transmembrane region" description="Helical" evidence="5">
    <location>
        <begin position="284"/>
        <end position="303"/>
    </location>
</feature>
<evidence type="ECO:0000313" key="8">
    <source>
        <dbReference type="Proteomes" id="UP000789595"/>
    </source>
</evidence>
<dbReference type="AlphaFoldDB" id="A0A8J2SYA5"/>
<dbReference type="GO" id="GO:0016020">
    <property type="term" value="C:membrane"/>
    <property type="evidence" value="ECO:0007669"/>
    <property type="project" value="UniProtKB-SubCell"/>
</dbReference>
<dbReference type="PANTHER" id="PTHR11814">
    <property type="entry name" value="SULFATE TRANSPORTER"/>
    <property type="match status" value="1"/>
</dbReference>
<dbReference type="Gene3D" id="3.30.750.24">
    <property type="entry name" value="STAS domain"/>
    <property type="match status" value="1"/>
</dbReference>
<dbReference type="SUPFAM" id="SSF52091">
    <property type="entry name" value="SpoIIaa-like"/>
    <property type="match status" value="1"/>
</dbReference>
<feature type="transmembrane region" description="Helical" evidence="5">
    <location>
        <begin position="161"/>
        <end position="182"/>
    </location>
</feature>
<dbReference type="EMBL" id="CAKKNE010000006">
    <property type="protein sequence ID" value="CAH0379652.1"/>
    <property type="molecule type" value="Genomic_DNA"/>
</dbReference>
<feature type="transmembrane region" description="Helical" evidence="5">
    <location>
        <begin position="202"/>
        <end position="219"/>
    </location>
</feature>
<comment type="subcellular location">
    <subcellularLocation>
        <location evidence="1">Membrane</location>
        <topology evidence="1">Multi-pass membrane protein</topology>
    </subcellularLocation>
</comment>
<organism evidence="7 8">
    <name type="scientific">Pelagomonas calceolata</name>
    <dbReference type="NCBI Taxonomy" id="35677"/>
    <lineage>
        <taxon>Eukaryota</taxon>
        <taxon>Sar</taxon>
        <taxon>Stramenopiles</taxon>
        <taxon>Ochrophyta</taxon>
        <taxon>Pelagophyceae</taxon>
        <taxon>Pelagomonadales</taxon>
        <taxon>Pelagomonadaceae</taxon>
        <taxon>Pelagomonas</taxon>
    </lineage>
</organism>
<feature type="domain" description="STAS" evidence="6">
    <location>
        <begin position="488"/>
        <end position="561"/>
    </location>
</feature>
<gene>
    <name evidence="7" type="ORF">PECAL_6P12800</name>
</gene>
<dbReference type="InterPro" id="IPR001902">
    <property type="entry name" value="SLC26A/SulP_fam"/>
</dbReference>
<feature type="transmembrane region" description="Helical" evidence="5">
    <location>
        <begin position="135"/>
        <end position="154"/>
    </location>
</feature>
<protein>
    <recommendedName>
        <fullName evidence="6">STAS domain-containing protein</fullName>
    </recommendedName>
</protein>
<evidence type="ECO:0000256" key="2">
    <source>
        <dbReference type="ARBA" id="ARBA00022692"/>
    </source>
</evidence>
<evidence type="ECO:0000256" key="3">
    <source>
        <dbReference type="ARBA" id="ARBA00022989"/>
    </source>
</evidence>
<dbReference type="PROSITE" id="PS50801">
    <property type="entry name" value="STAS"/>
    <property type="match status" value="1"/>
</dbReference>
<keyword evidence="2 5" id="KW-0812">Transmembrane</keyword>
<dbReference type="InterPro" id="IPR002645">
    <property type="entry name" value="STAS_dom"/>
</dbReference>
<sequence>MHRSTNHNGGYGSLTASPSVFEENESCGDACARQLPSLEWIKAYDLSWLWNDVAGGVTLGLVLLAQSLAHAHLCGVAPIRGPYACLLAPLAYVLLGTCHEASIGTGGLVSLVVSEQLAREYATPEERSARAATCALLVGLVLCVMGLLRLAFLVRFLSRPALSGFISGSALLIIKSMSGPMVGGHLPRPNDKHGMHAHRSTALVSFACLAWLFAAKPLANLARGTVLERVAEGAARFKALVALFASAVLATTIAPGVSVVGEVPQGLPPIKLDVLSTEERVENMLPGAALVAIVVFVSSFASAKKCALHGGYHIDSAKEMWALGAANVAAAACGGVPVQVGLSRSALAISLGVRSQVASLFAAALIAVVLWGAASLVETVPLCALSAVIAHAAVRLLEWETLGRLWSRRHLGSGRDFCVWVVAFVGTLVLGALWGCAVAVATSLLLVLRTVAAPNLTVLRVERAGGRAGEWRSSPALVSLDEEARSSLVVRVEGPLWYANAERFHEQVEELELFYSRRGEAPLAVVLCASSISFIDATALSVLEEMTQSWKRRAVHFYVASAYGQPKALLEAALSDVGDCSRTIDACLAAENASRTVTTRRRRATSHDLPRALGDDDAFKVGFHRSLPSFQTLPTSPASGAA</sequence>